<dbReference type="PANTHER" id="PTHR30042">
    <property type="entry name" value="POTASSIUM-TRANSPORTING ATPASE C CHAIN"/>
    <property type="match status" value="1"/>
</dbReference>
<sequence>MSAPLLRSGRQLLAAVRALAVFAVLCGLAYPLLVFGLAQVIAPAKADGSLVEVDGEVVGSALLGQPFTDAGGDPLPEYFQPRPSASDHDPLASPGGRTSARTPPSSWRSSRSAGRRWPRSTSSPSPTSRPTR</sequence>
<dbReference type="Proteomes" id="UP000322499">
    <property type="component" value="Unassembled WGS sequence"/>
</dbReference>
<evidence type="ECO:0000256" key="8">
    <source>
        <dbReference type="ARBA" id="ARBA00022989"/>
    </source>
</evidence>
<keyword evidence="3" id="KW-0633">Potassium transport</keyword>
<evidence type="ECO:0000256" key="3">
    <source>
        <dbReference type="ARBA" id="ARBA00022538"/>
    </source>
</evidence>
<keyword evidence="4 12" id="KW-0812">Transmembrane</keyword>
<keyword evidence="5" id="KW-0547">Nucleotide-binding</keyword>
<evidence type="ECO:0000256" key="11">
    <source>
        <dbReference type="SAM" id="MobiDB-lite"/>
    </source>
</evidence>
<dbReference type="EMBL" id="VNHW01000022">
    <property type="protein sequence ID" value="TYP81896.1"/>
    <property type="molecule type" value="Genomic_DNA"/>
</dbReference>
<evidence type="ECO:0000256" key="2">
    <source>
        <dbReference type="ARBA" id="ARBA00022475"/>
    </source>
</evidence>
<dbReference type="InterPro" id="IPR003820">
    <property type="entry name" value="KdpC"/>
</dbReference>
<keyword evidence="10 12" id="KW-0472">Membrane</keyword>
<feature type="region of interest" description="Disordered" evidence="11">
    <location>
        <begin position="63"/>
        <end position="132"/>
    </location>
</feature>
<dbReference type="GO" id="GO:0008556">
    <property type="term" value="F:P-type potassium transmembrane transporter activity"/>
    <property type="evidence" value="ECO:0007669"/>
    <property type="project" value="InterPro"/>
</dbReference>
<keyword evidence="6" id="KW-0067">ATP-binding</keyword>
<evidence type="ECO:0000256" key="10">
    <source>
        <dbReference type="ARBA" id="ARBA00023136"/>
    </source>
</evidence>
<evidence type="ECO:0000313" key="13">
    <source>
        <dbReference type="EMBL" id="TYP81896.1"/>
    </source>
</evidence>
<evidence type="ECO:0000256" key="9">
    <source>
        <dbReference type="ARBA" id="ARBA00023065"/>
    </source>
</evidence>
<reference evidence="13 14" key="1">
    <citation type="submission" date="2019-07" db="EMBL/GenBank/DDBJ databases">
        <title>Genomic Encyclopedia of Archaeal and Bacterial Type Strains, Phase II (KMG-II): from individual species to whole genera.</title>
        <authorList>
            <person name="Goeker M."/>
        </authorList>
    </citation>
    <scope>NUCLEOTIDE SEQUENCE [LARGE SCALE GENOMIC DNA]</scope>
    <source>
        <strain evidence="13 14">DSM 46842</strain>
    </source>
</reference>
<evidence type="ECO:0000256" key="6">
    <source>
        <dbReference type="ARBA" id="ARBA00022840"/>
    </source>
</evidence>
<evidence type="ECO:0000256" key="12">
    <source>
        <dbReference type="SAM" id="Phobius"/>
    </source>
</evidence>
<name>A0A5S5CQ48_9ACTN</name>
<feature type="compositionally biased region" description="Low complexity" evidence="11">
    <location>
        <begin position="119"/>
        <end position="132"/>
    </location>
</feature>
<feature type="transmembrane region" description="Helical" evidence="12">
    <location>
        <begin position="12"/>
        <end position="33"/>
    </location>
</feature>
<feature type="compositionally biased region" description="Low complexity" evidence="11">
    <location>
        <begin position="97"/>
        <end position="112"/>
    </location>
</feature>
<keyword evidence="8 12" id="KW-1133">Transmembrane helix</keyword>
<dbReference type="Pfam" id="PF02669">
    <property type="entry name" value="KdpC"/>
    <property type="match status" value="1"/>
</dbReference>
<comment type="caution">
    <text evidence="13">The sequence shown here is derived from an EMBL/GenBank/DDBJ whole genome shotgun (WGS) entry which is preliminary data.</text>
</comment>
<gene>
    <name evidence="13" type="ORF">BD833_12212</name>
</gene>
<dbReference type="GO" id="GO:0016020">
    <property type="term" value="C:membrane"/>
    <property type="evidence" value="ECO:0007669"/>
    <property type="project" value="InterPro"/>
</dbReference>
<dbReference type="RefSeq" id="WP_279536048.1">
    <property type="nucleotide sequence ID" value="NZ_VNHW01000022.1"/>
</dbReference>
<evidence type="ECO:0000256" key="4">
    <source>
        <dbReference type="ARBA" id="ARBA00022692"/>
    </source>
</evidence>
<keyword evidence="9" id="KW-0406">Ion transport</keyword>
<proteinExistence type="predicted"/>
<protein>
    <submittedName>
        <fullName evidence="13">K+-transporting ATPase C subunit</fullName>
    </submittedName>
</protein>
<accession>A0A5S5CQ48</accession>
<keyword evidence="14" id="KW-1185">Reference proteome</keyword>
<evidence type="ECO:0000256" key="1">
    <source>
        <dbReference type="ARBA" id="ARBA00022448"/>
    </source>
</evidence>
<evidence type="ECO:0000256" key="7">
    <source>
        <dbReference type="ARBA" id="ARBA00022958"/>
    </source>
</evidence>
<dbReference type="PANTHER" id="PTHR30042:SF2">
    <property type="entry name" value="POTASSIUM-TRANSPORTING ATPASE KDPC SUBUNIT"/>
    <property type="match status" value="1"/>
</dbReference>
<organism evidence="13 14">
    <name type="scientific">Blastococcus xanthinilyticus</name>
    <dbReference type="NCBI Taxonomy" id="1564164"/>
    <lineage>
        <taxon>Bacteria</taxon>
        <taxon>Bacillati</taxon>
        <taxon>Actinomycetota</taxon>
        <taxon>Actinomycetes</taxon>
        <taxon>Geodermatophilales</taxon>
        <taxon>Geodermatophilaceae</taxon>
        <taxon>Blastococcus</taxon>
    </lineage>
</organism>
<keyword evidence="7" id="KW-0630">Potassium</keyword>
<evidence type="ECO:0000256" key="5">
    <source>
        <dbReference type="ARBA" id="ARBA00022741"/>
    </source>
</evidence>
<keyword evidence="2" id="KW-1003">Cell membrane</keyword>
<dbReference type="GO" id="GO:0005524">
    <property type="term" value="F:ATP binding"/>
    <property type="evidence" value="ECO:0007669"/>
    <property type="project" value="UniProtKB-KW"/>
</dbReference>
<dbReference type="AlphaFoldDB" id="A0A5S5CQ48"/>
<evidence type="ECO:0000313" key="14">
    <source>
        <dbReference type="Proteomes" id="UP000322499"/>
    </source>
</evidence>
<keyword evidence="1" id="KW-0813">Transport</keyword>